<name>A0A0R3CZU7_9BRAD</name>
<sequence length="67" mass="7500">MTQKRNRRKQTVPFDDRLEQAAVAARKAAGRLPLGEARNIMLQKARQAEIARSINGWLATSGQPMPK</sequence>
<reference evidence="1 2" key="1">
    <citation type="submission" date="2015-09" db="EMBL/GenBank/DDBJ databases">
        <title>Draft Genome Sequence of Bradyrhizobium manausense Strain BR 3351T, a Novel Symbiotic Nitrogen-Fixing Alphaproteobacterium Isolated from Brazilian Amazon Rain Forest.</title>
        <authorList>
            <person name="De Araujo J.L."/>
            <person name="Zilli J.E."/>
        </authorList>
    </citation>
    <scope>NUCLEOTIDE SEQUENCE [LARGE SCALE GENOMIC DNA]</scope>
    <source>
        <strain evidence="1 2">BR3351</strain>
    </source>
</reference>
<gene>
    <name evidence="1" type="ORF">AOQ71_38330</name>
</gene>
<accession>A0A0R3CZU7</accession>
<dbReference type="RefSeq" id="WP_057758366.1">
    <property type="nucleotide sequence ID" value="NZ_LJYG01000112.1"/>
</dbReference>
<dbReference type="Proteomes" id="UP000051936">
    <property type="component" value="Unassembled WGS sequence"/>
</dbReference>
<dbReference type="AlphaFoldDB" id="A0A0R3CZU7"/>
<comment type="caution">
    <text evidence="1">The sequence shown here is derived from an EMBL/GenBank/DDBJ whole genome shotgun (WGS) entry which is preliminary data.</text>
</comment>
<proteinExistence type="predicted"/>
<protein>
    <submittedName>
        <fullName evidence="1">Uncharacterized protein</fullName>
    </submittedName>
</protein>
<dbReference type="OrthoDB" id="8251829at2"/>
<keyword evidence="2" id="KW-1185">Reference proteome</keyword>
<dbReference type="STRING" id="989370.AOQ71_38330"/>
<evidence type="ECO:0000313" key="1">
    <source>
        <dbReference type="EMBL" id="KRQ00876.1"/>
    </source>
</evidence>
<organism evidence="1 2">
    <name type="scientific">Bradyrhizobium manausense</name>
    <dbReference type="NCBI Taxonomy" id="989370"/>
    <lineage>
        <taxon>Bacteria</taxon>
        <taxon>Pseudomonadati</taxon>
        <taxon>Pseudomonadota</taxon>
        <taxon>Alphaproteobacteria</taxon>
        <taxon>Hyphomicrobiales</taxon>
        <taxon>Nitrobacteraceae</taxon>
        <taxon>Bradyrhizobium</taxon>
    </lineage>
</organism>
<dbReference type="EMBL" id="LJYG01000112">
    <property type="protein sequence ID" value="KRQ00876.1"/>
    <property type="molecule type" value="Genomic_DNA"/>
</dbReference>
<evidence type="ECO:0000313" key="2">
    <source>
        <dbReference type="Proteomes" id="UP000051936"/>
    </source>
</evidence>